<keyword evidence="3" id="KW-1185">Reference proteome</keyword>
<organism evidence="2 3">
    <name type="scientific">Phytophthora megakarya</name>
    <dbReference type="NCBI Taxonomy" id="4795"/>
    <lineage>
        <taxon>Eukaryota</taxon>
        <taxon>Sar</taxon>
        <taxon>Stramenopiles</taxon>
        <taxon>Oomycota</taxon>
        <taxon>Peronosporomycetes</taxon>
        <taxon>Peronosporales</taxon>
        <taxon>Peronosporaceae</taxon>
        <taxon>Phytophthora</taxon>
    </lineage>
</organism>
<dbReference type="AlphaFoldDB" id="A0A225VXS4"/>
<reference evidence="3" key="1">
    <citation type="submission" date="2017-03" db="EMBL/GenBank/DDBJ databases">
        <title>Phytopthora megakarya and P. palmivora, two closely related causual agents of cacao black pod achieved similar genome size and gene model numbers by different mechanisms.</title>
        <authorList>
            <person name="Ali S."/>
            <person name="Shao J."/>
            <person name="Larry D.J."/>
            <person name="Kronmiller B."/>
            <person name="Shen D."/>
            <person name="Strem M.D."/>
            <person name="Melnick R.L."/>
            <person name="Guiltinan M.J."/>
            <person name="Tyler B.M."/>
            <person name="Meinhardt L.W."/>
            <person name="Bailey B.A."/>
        </authorList>
    </citation>
    <scope>NUCLEOTIDE SEQUENCE [LARGE SCALE GENOMIC DNA]</scope>
    <source>
        <strain evidence="3">zdho120</strain>
    </source>
</reference>
<dbReference type="EMBL" id="NBNE01002691">
    <property type="protein sequence ID" value="OWZ09698.1"/>
    <property type="molecule type" value="Genomic_DNA"/>
</dbReference>
<name>A0A225VXS4_9STRA</name>
<evidence type="ECO:0000313" key="2">
    <source>
        <dbReference type="EMBL" id="OWZ09698.1"/>
    </source>
</evidence>
<comment type="caution">
    <text evidence="2">The sequence shown here is derived from an EMBL/GenBank/DDBJ whole genome shotgun (WGS) entry which is preliminary data.</text>
</comment>
<feature type="region of interest" description="Disordered" evidence="1">
    <location>
        <begin position="1"/>
        <end position="59"/>
    </location>
</feature>
<evidence type="ECO:0000313" key="3">
    <source>
        <dbReference type="Proteomes" id="UP000198211"/>
    </source>
</evidence>
<protein>
    <submittedName>
        <fullName evidence="2">Uncharacterized protein</fullName>
    </submittedName>
</protein>
<gene>
    <name evidence="2" type="ORF">PHMEG_00017561</name>
</gene>
<feature type="compositionally biased region" description="Acidic residues" evidence="1">
    <location>
        <begin position="1"/>
        <end position="10"/>
    </location>
</feature>
<evidence type="ECO:0000256" key="1">
    <source>
        <dbReference type="SAM" id="MobiDB-lite"/>
    </source>
</evidence>
<sequence>MGGGDVEEEGSSPQEEKREVDSPMDGEAGTQNAPEPGDVEIEGVSAPGPSVSPGGLLQVRPAIYDPQTDLKRIFYRPVDSDADTVRPVEEVLTRSKVKDVRMDVLEY</sequence>
<proteinExistence type="predicted"/>
<accession>A0A225VXS4</accession>
<dbReference type="Proteomes" id="UP000198211">
    <property type="component" value="Unassembled WGS sequence"/>
</dbReference>